<dbReference type="KEGG" id="rgu:A4W93_07200"/>
<name>A0A1W6L631_9BURK</name>
<keyword evidence="4" id="KW-1185">Reference proteome</keyword>
<dbReference type="STRING" id="946333.A4W93_07200"/>
<feature type="chain" id="PRO_5043792100" evidence="2">
    <location>
        <begin position="26"/>
        <end position="160"/>
    </location>
</feature>
<gene>
    <name evidence="3" type="ORF">A4W93_07200</name>
</gene>
<dbReference type="RefSeq" id="WP_085749979.1">
    <property type="nucleotide sequence ID" value="NZ_BSPR01000008.1"/>
</dbReference>
<feature type="signal peptide" evidence="2">
    <location>
        <begin position="1"/>
        <end position="25"/>
    </location>
</feature>
<dbReference type="EMBL" id="CP015118">
    <property type="protein sequence ID" value="ARN19714.1"/>
    <property type="molecule type" value="Genomic_DNA"/>
</dbReference>
<dbReference type="Proteomes" id="UP000193427">
    <property type="component" value="Chromosome"/>
</dbReference>
<keyword evidence="2" id="KW-0732">Signal</keyword>
<proteinExistence type="predicted"/>
<feature type="region of interest" description="Disordered" evidence="1">
    <location>
        <begin position="34"/>
        <end position="68"/>
    </location>
</feature>
<accession>A0A1W6L631</accession>
<evidence type="ECO:0000256" key="1">
    <source>
        <dbReference type="SAM" id="MobiDB-lite"/>
    </source>
</evidence>
<evidence type="ECO:0000256" key="2">
    <source>
        <dbReference type="SAM" id="SignalP"/>
    </source>
</evidence>
<reference evidence="3 4" key="1">
    <citation type="submission" date="2016-04" db="EMBL/GenBank/DDBJ databases">
        <title>Complete genome sequence of natural rubber-degrading, novel Gram-negative bacterium, Rhizobacter gummiphilus strain NS21.</title>
        <authorList>
            <person name="Tabata M."/>
            <person name="Kasai D."/>
            <person name="Fukuda M."/>
        </authorList>
    </citation>
    <scope>NUCLEOTIDE SEQUENCE [LARGE SCALE GENOMIC DNA]</scope>
    <source>
        <strain evidence="3 4">NS21</strain>
    </source>
</reference>
<evidence type="ECO:0000313" key="3">
    <source>
        <dbReference type="EMBL" id="ARN19714.1"/>
    </source>
</evidence>
<organism evidence="3 4">
    <name type="scientific">Piscinibacter gummiphilus</name>
    <dbReference type="NCBI Taxonomy" id="946333"/>
    <lineage>
        <taxon>Bacteria</taxon>
        <taxon>Pseudomonadati</taxon>
        <taxon>Pseudomonadota</taxon>
        <taxon>Betaproteobacteria</taxon>
        <taxon>Burkholderiales</taxon>
        <taxon>Sphaerotilaceae</taxon>
        <taxon>Piscinibacter</taxon>
    </lineage>
</organism>
<sequence length="160" mass="16475">MHRAPLLATATLTLAALFAAPVAFAEGSASSASSAGSSAGSASSGSVSDSIGGSSDASSPDKDKKVAQGEYRVVDVAAAPDRPGTLRLTLQGAEPTATPEFVLFVPEKALAARAIATGDHVVTNVRPYGFEFAHADTRQAFFLALKDDWQQDLGTRVVRL</sequence>
<dbReference type="AlphaFoldDB" id="A0A1W6L631"/>
<evidence type="ECO:0000313" key="4">
    <source>
        <dbReference type="Proteomes" id="UP000193427"/>
    </source>
</evidence>
<feature type="compositionally biased region" description="Low complexity" evidence="1">
    <location>
        <begin position="34"/>
        <end position="58"/>
    </location>
</feature>
<protein>
    <submittedName>
        <fullName evidence="3">Uncharacterized protein</fullName>
    </submittedName>
</protein>